<evidence type="ECO:0000313" key="1">
    <source>
        <dbReference type="EMBL" id="SNX47857.1"/>
    </source>
</evidence>
<name>A0A240EGP0_9VIBR</name>
<dbReference type="Proteomes" id="UP000219336">
    <property type="component" value="Unassembled WGS sequence"/>
</dbReference>
<gene>
    <name evidence="1" type="ORF">VTH8203_01472</name>
</gene>
<dbReference type="OrthoDB" id="5174394at2"/>
<proteinExistence type="predicted"/>
<reference evidence="2" key="1">
    <citation type="submission" date="2016-06" db="EMBL/GenBank/DDBJ databases">
        <authorList>
            <person name="Rodrigo-Torres L."/>
            <person name="Arahal R.D."/>
            <person name="Lucena T."/>
        </authorList>
    </citation>
    <scope>NUCLEOTIDE SEQUENCE [LARGE SCALE GENOMIC DNA]</scope>
    <source>
        <strain evidence="2">CECT8203</strain>
    </source>
</reference>
<dbReference type="EMBL" id="OANU01000014">
    <property type="protein sequence ID" value="SNX47857.1"/>
    <property type="molecule type" value="Genomic_DNA"/>
</dbReference>
<sequence length="410" mass="47517">MLDRLIYDILKKNKILKDLVKFCYQSIFSILGRRKARLVTNLDVKEISHSFFGFHDRPSMNSINELLSHKMLEDGTFSGVIQILNIETSVVVWETSTECFSKQQASLATWVDDSTVIFNDFNGKPMTFIQNIVTGKKRKLDFHFYSISPGGRYLTSINFLRFGRGLEGYGYDVTYDSDFLADAKNYISSNAISDFIIYDLQNNLELTRFSMKDLLGKSSGLDINGYFYFSHSDFSPSSRYCYFLLRSSNRKFNSSQLFVYDLHLDNLIALDTDGMVSHLSWMSDDSLVAYCKPRGKNDGYYIFHISNLDVIPLINSNLLFDGHPHAYNENGFYTDTYPNRERRQKVFYVDLENNNVENLLELYSPIKFRGVNRVDLHPRLSKCKRFLTIDSSHNNHHSQLVLSVEKIHLQ</sequence>
<evidence type="ECO:0000313" key="2">
    <source>
        <dbReference type="Proteomes" id="UP000219336"/>
    </source>
</evidence>
<organism evidence="1 2">
    <name type="scientific">Vibrio thalassae</name>
    <dbReference type="NCBI Taxonomy" id="1243014"/>
    <lineage>
        <taxon>Bacteria</taxon>
        <taxon>Pseudomonadati</taxon>
        <taxon>Pseudomonadota</taxon>
        <taxon>Gammaproteobacteria</taxon>
        <taxon>Vibrionales</taxon>
        <taxon>Vibrionaceae</taxon>
        <taxon>Vibrio</taxon>
    </lineage>
</organism>
<accession>A0A240EGP0</accession>
<keyword evidence="2" id="KW-1185">Reference proteome</keyword>
<dbReference type="SUPFAM" id="SSF82171">
    <property type="entry name" value="DPP6 N-terminal domain-like"/>
    <property type="match status" value="1"/>
</dbReference>
<dbReference type="RefSeq" id="WP_096993082.1">
    <property type="nucleotide sequence ID" value="NZ_JBHSII010000001.1"/>
</dbReference>
<dbReference type="AlphaFoldDB" id="A0A240EGP0"/>
<protein>
    <submittedName>
        <fullName evidence="1">Uncharacterized protein</fullName>
    </submittedName>
</protein>